<dbReference type="Proteomes" id="UP000323000">
    <property type="component" value="Chromosome 5"/>
</dbReference>
<comment type="caution">
    <text evidence="1">The sequence shown here is derived from an EMBL/GenBank/DDBJ whole genome shotgun (WGS) entry which is preliminary data.</text>
</comment>
<accession>A0A5C7HWC3</accession>
<organism evidence="1 2">
    <name type="scientific">Acer yangbiense</name>
    <dbReference type="NCBI Taxonomy" id="1000413"/>
    <lineage>
        <taxon>Eukaryota</taxon>
        <taxon>Viridiplantae</taxon>
        <taxon>Streptophyta</taxon>
        <taxon>Embryophyta</taxon>
        <taxon>Tracheophyta</taxon>
        <taxon>Spermatophyta</taxon>
        <taxon>Magnoliopsida</taxon>
        <taxon>eudicotyledons</taxon>
        <taxon>Gunneridae</taxon>
        <taxon>Pentapetalae</taxon>
        <taxon>rosids</taxon>
        <taxon>malvids</taxon>
        <taxon>Sapindales</taxon>
        <taxon>Sapindaceae</taxon>
        <taxon>Hippocastanoideae</taxon>
        <taxon>Acereae</taxon>
        <taxon>Acer</taxon>
    </lineage>
</organism>
<gene>
    <name evidence="1" type="ORF">EZV62_012467</name>
</gene>
<protein>
    <submittedName>
        <fullName evidence="1">Uncharacterized protein</fullName>
    </submittedName>
</protein>
<reference evidence="2" key="1">
    <citation type="journal article" date="2019" name="Gigascience">
        <title>De novo genome assembly of the endangered Acer yangbiense, a plant species with extremely small populations endemic to Yunnan Province, China.</title>
        <authorList>
            <person name="Yang J."/>
            <person name="Wariss H.M."/>
            <person name="Tao L."/>
            <person name="Zhang R."/>
            <person name="Yun Q."/>
            <person name="Hollingsworth P."/>
            <person name="Dao Z."/>
            <person name="Luo G."/>
            <person name="Guo H."/>
            <person name="Ma Y."/>
            <person name="Sun W."/>
        </authorList>
    </citation>
    <scope>NUCLEOTIDE SEQUENCE [LARGE SCALE GENOMIC DNA]</scope>
    <source>
        <strain evidence="2">cv. Malutang</strain>
    </source>
</reference>
<keyword evidence="2" id="KW-1185">Reference proteome</keyword>
<dbReference type="EMBL" id="VAHF01000005">
    <property type="protein sequence ID" value="TXG61104.1"/>
    <property type="molecule type" value="Genomic_DNA"/>
</dbReference>
<dbReference type="AlphaFoldDB" id="A0A5C7HWC3"/>
<proteinExistence type="predicted"/>
<evidence type="ECO:0000313" key="2">
    <source>
        <dbReference type="Proteomes" id="UP000323000"/>
    </source>
</evidence>
<sequence>MPQGNTIDPRCRGFDGHKNSMFALRDLHKQEDQRPDLSFKCEIPYNFCHGGKDMWRVGLECNMIQLIDVQKIGLL</sequence>
<name>A0A5C7HWC3_9ROSI</name>
<evidence type="ECO:0000313" key="1">
    <source>
        <dbReference type="EMBL" id="TXG61104.1"/>
    </source>
</evidence>
<dbReference type="OrthoDB" id="10472584at2759"/>